<dbReference type="EMBL" id="JAAALK010000283">
    <property type="protein sequence ID" value="KAG8075510.1"/>
    <property type="molecule type" value="Genomic_DNA"/>
</dbReference>
<dbReference type="AlphaFoldDB" id="A0A8J5VPS8"/>
<reference evidence="1" key="1">
    <citation type="journal article" date="2021" name="bioRxiv">
        <title>Whole Genome Assembly and Annotation of Northern Wild Rice, Zizania palustris L., Supports a Whole Genome Duplication in the Zizania Genus.</title>
        <authorList>
            <person name="Haas M."/>
            <person name="Kono T."/>
            <person name="Macchietto M."/>
            <person name="Millas R."/>
            <person name="McGilp L."/>
            <person name="Shao M."/>
            <person name="Duquette J."/>
            <person name="Hirsch C.N."/>
            <person name="Kimball J."/>
        </authorList>
    </citation>
    <scope>NUCLEOTIDE SEQUENCE</scope>
    <source>
        <tissue evidence="1">Fresh leaf tissue</tissue>
    </source>
</reference>
<keyword evidence="2" id="KW-1185">Reference proteome</keyword>
<reference evidence="1" key="2">
    <citation type="submission" date="2021-02" db="EMBL/GenBank/DDBJ databases">
        <authorList>
            <person name="Kimball J.A."/>
            <person name="Haas M.W."/>
            <person name="Macchietto M."/>
            <person name="Kono T."/>
            <person name="Duquette J."/>
            <person name="Shao M."/>
        </authorList>
    </citation>
    <scope>NUCLEOTIDE SEQUENCE</scope>
    <source>
        <tissue evidence="1">Fresh leaf tissue</tissue>
    </source>
</reference>
<name>A0A8J5VPS8_ZIZPA</name>
<dbReference type="Proteomes" id="UP000729402">
    <property type="component" value="Unassembled WGS sequence"/>
</dbReference>
<gene>
    <name evidence="1" type="ORF">GUJ93_ZPchr0006g45915</name>
</gene>
<evidence type="ECO:0000313" key="2">
    <source>
        <dbReference type="Proteomes" id="UP000729402"/>
    </source>
</evidence>
<comment type="caution">
    <text evidence="1">The sequence shown here is derived from an EMBL/GenBank/DDBJ whole genome shotgun (WGS) entry which is preliminary data.</text>
</comment>
<organism evidence="1 2">
    <name type="scientific">Zizania palustris</name>
    <name type="common">Northern wild rice</name>
    <dbReference type="NCBI Taxonomy" id="103762"/>
    <lineage>
        <taxon>Eukaryota</taxon>
        <taxon>Viridiplantae</taxon>
        <taxon>Streptophyta</taxon>
        <taxon>Embryophyta</taxon>
        <taxon>Tracheophyta</taxon>
        <taxon>Spermatophyta</taxon>
        <taxon>Magnoliopsida</taxon>
        <taxon>Liliopsida</taxon>
        <taxon>Poales</taxon>
        <taxon>Poaceae</taxon>
        <taxon>BOP clade</taxon>
        <taxon>Oryzoideae</taxon>
        <taxon>Oryzeae</taxon>
        <taxon>Zizaniinae</taxon>
        <taxon>Zizania</taxon>
    </lineage>
</organism>
<protein>
    <submittedName>
        <fullName evidence="1">Uncharacterized protein</fullName>
    </submittedName>
</protein>
<accession>A0A8J5VPS8</accession>
<evidence type="ECO:0000313" key="1">
    <source>
        <dbReference type="EMBL" id="KAG8075510.1"/>
    </source>
</evidence>
<sequence length="89" mass="9202">MFVVAADSLAFAAQASASGAADSLAFAAQASASGEGGSSLQAGVGVRRRPNDSSLRRLEKFNETPIDERGLGFHIILLTGRSEIQHNAT</sequence>
<proteinExistence type="predicted"/>